<organism evidence="2 3">
    <name type="scientific">Aphis gossypii</name>
    <name type="common">Cotton aphid</name>
    <dbReference type="NCBI Taxonomy" id="80765"/>
    <lineage>
        <taxon>Eukaryota</taxon>
        <taxon>Metazoa</taxon>
        <taxon>Ecdysozoa</taxon>
        <taxon>Arthropoda</taxon>
        <taxon>Hexapoda</taxon>
        <taxon>Insecta</taxon>
        <taxon>Pterygota</taxon>
        <taxon>Neoptera</taxon>
        <taxon>Paraneoptera</taxon>
        <taxon>Hemiptera</taxon>
        <taxon>Sternorrhyncha</taxon>
        <taxon>Aphidomorpha</taxon>
        <taxon>Aphidoidea</taxon>
        <taxon>Aphididae</taxon>
        <taxon>Aphidini</taxon>
        <taxon>Aphis</taxon>
        <taxon>Aphis</taxon>
    </lineage>
</organism>
<evidence type="ECO:0000313" key="2">
    <source>
        <dbReference type="EMBL" id="CAH1731313.1"/>
    </source>
</evidence>
<reference evidence="2" key="2">
    <citation type="submission" date="2022-10" db="EMBL/GenBank/DDBJ databases">
        <authorList>
            <consortium name="ENA_rothamsted_submissions"/>
            <consortium name="culmorum"/>
            <person name="King R."/>
        </authorList>
    </citation>
    <scope>NUCLEOTIDE SEQUENCE</scope>
</reference>
<dbReference type="AlphaFoldDB" id="A0A9P0J6L7"/>
<dbReference type="EMBL" id="OU899036">
    <property type="protein sequence ID" value="CAH1731313.1"/>
    <property type="molecule type" value="Genomic_DNA"/>
</dbReference>
<name>A0A9P0J6L7_APHGO</name>
<keyword evidence="3" id="KW-1185">Reference proteome</keyword>
<feature type="region of interest" description="Disordered" evidence="1">
    <location>
        <begin position="14"/>
        <end position="45"/>
    </location>
</feature>
<sequence>MGIWYRTFSPIHSPASPSLPRSSQNPFRSLSPIQSEPSSPDIFMDTTPRPLVLRVRNDLFPEVETQSTISPSMLNLPLLRPPREHNLIPDTLQRTMSPTPNESDNGYDIQLIELMNAFENNWGQDGYDEEMNRHMDAYEGSKKQM</sequence>
<feature type="compositionally biased region" description="Polar residues" evidence="1">
    <location>
        <begin position="15"/>
        <end position="38"/>
    </location>
</feature>
<accession>A0A9P0J6L7</accession>
<dbReference type="Proteomes" id="UP001154329">
    <property type="component" value="Chromosome 3"/>
</dbReference>
<protein>
    <submittedName>
        <fullName evidence="2">Uncharacterized protein</fullName>
    </submittedName>
</protein>
<proteinExistence type="predicted"/>
<gene>
    <name evidence="2" type="ORF">APHIGO_LOCUS8052</name>
</gene>
<evidence type="ECO:0000256" key="1">
    <source>
        <dbReference type="SAM" id="MobiDB-lite"/>
    </source>
</evidence>
<evidence type="ECO:0000313" key="3">
    <source>
        <dbReference type="Proteomes" id="UP001154329"/>
    </source>
</evidence>
<reference evidence="2" key="1">
    <citation type="submission" date="2022-02" db="EMBL/GenBank/DDBJ databases">
        <authorList>
            <person name="King R."/>
        </authorList>
    </citation>
    <scope>NUCLEOTIDE SEQUENCE</scope>
</reference>